<sequence length="105" mass="11453">MSRSAPVAASRPSVSSHTMSIAATCSAVSSGSITRRTLGWRARATFVVRENENAVDMLNASCLMLTRLVSTADSDTRRRLERPMRDLADVIASLAGALFRWAKPW</sequence>
<accession>A0A7W7IB64</accession>
<comment type="caution">
    <text evidence="1">The sequence shown here is derived from an EMBL/GenBank/DDBJ whole genome shotgun (WGS) entry which is preliminary data.</text>
</comment>
<gene>
    <name evidence="1" type="ORF">F4557_002194</name>
</gene>
<protein>
    <submittedName>
        <fullName evidence="1">Uncharacterized protein</fullName>
    </submittedName>
</protein>
<evidence type="ECO:0000313" key="2">
    <source>
        <dbReference type="Proteomes" id="UP000549343"/>
    </source>
</evidence>
<evidence type="ECO:0000313" key="1">
    <source>
        <dbReference type="EMBL" id="MBB4773776.1"/>
    </source>
</evidence>
<reference evidence="1 2" key="1">
    <citation type="submission" date="2020-08" db="EMBL/GenBank/DDBJ databases">
        <title>Sequencing the genomes of 1000 actinobacteria strains.</title>
        <authorList>
            <person name="Klenk H.-P."/>
        </authorList>
    </citation>
    <scope>NUCLEOTIDE SEQUENCE [LARGE SCALE GENOMIC DNA]</scope>
    <source>
        <strain evidence="1 2">DSM 44772</strain>
    </source>
</reference>
<name>A0A7W7IB64_9ACTN</name>
<proteinExistence type="predicted"/>
<dbReference type="RefSeq" id="WP_184882076.1">
    <property type="nucleotide sequence ID" value="NZ_JACHMV010000001.1"/>
</dbReference>
<dbReference type="EMBL" id="JACHMV010000001">
    <property type="protein sequence ID" value="MBB4773776.1"/>
    <property type="molecule type" value="Genomic_DNA"/>
</dbReference>
<organism evidence="1 2">
    <name type="scientific">Actinomadura livida</name>
    <dbReference type="NCBI Taxonomy" id="79909"/>
    <lineage>
        <taxon>Bacteria</taxon>
        <taxon>Bacillati</taxon>
        <taxon>Actinomycetota</taxon>
        <taxon>Actinomycetes</taxon>
        <taxon>Streptosporangiales</taxon>
        <taxon>Thermomonosporaceae</taxon>
        <taxon>Actinomadura</taxon>
    </lineage>
</organism>
<dbReference type="AlphaFoldDB" id="A0A7W7IB64"/>
<dbReference type="Proteomes" id="UP000549343">
    <property type="component" value="Unassembled WGS sequence"/>
</dbReference>